<keyword evidence="9 15" id="KW-1133">Transmembrane helix</keyword>
<evidence type="ECO:0000259" key="17">
    <source>
        <dbReference type="PROSITE" id="PS50110"/>
    </source>
</evidence>
<dbReference type="SMART" id="SM00388">
    <property type="entry name" value="HisKA"/>
    <property type="match status" value="1"/>
</dbReference>
<dbReference type="InterPro" id="IPR004358">
    <property type="entry name" value="Sig_transdc_His_kin-like_C"/>
</dbReference>
<organism evidence="19 20">
    <name type="scientific">Rhodopseudomonas pseudopalustris</name>
    <dbReference type="NCBI Taxonomy" id="1513892"/>
    <lineage>
        <taxon>Bacteria</taxon>
        <taxon>Pseudomonadati</taxon>
        <taxon>Pseudomonadota</taxon>
        <taxon>Alphaproteobacteria</taxon>
        <taxon>Hyphomicrobiales</taxon>
        <taxon>Nitrobacteraceae</taxon>
        <taxon>Rhodopseudomonas</taxon>
    </lineage>
</organism>
<evidence type="ECO:0000256" key="6">
    <source>
        <dbReference type="ARBA" id="ARBA00022692"/>
    </source>
</evidence>
<feature type="domain" description="Histidine kinase" evidence="16">
    <location>
        <begin position="491"/>
        <end position="710"/>
    </location>
</feature>
<dbReference type="PROSITE" id="PS50894">
    <property type="entry name" value="HPT"/>
    <property type="match status" value="1"/>
</dbReference>
<evidence type="ECO:0000256" key="9">
    <source>
        <dbReference type="ARBA" id="ARBA00022989"/>
    </source>
</evidence>
<keyword evidence="8" id="KW-0067">ATP-binding</keyword>
<feature type="transmembrane region" description="Helical" evidence="15">
    <location>
        <begin position="295"/>
        <end position="317"/>
    </location>
</feature>
<keyword evidence="19" id="KW-0808">Transferase</keyword>
<dbReference type="Pfam" id="PF07695">
    <property type="entry name" value="7TMR-DISM_7TM"/>
    <property type="match status" value="1"/>
</dbReference>
<dbReference type="GO" id="GO:0000155">
    <property type="term" value="F:phosphorelay sensor kinase activity"/>
    <property type="evidence" value="ECO:0007669"/>
    <property type="project" value="InterPro"/>
</dbReference>
<keyword evidence="10" id="KW-0902">Two-component regulatory system</keyword>
<evidence type="ECO:0000256" key="15">
    <source>
        <dbReference type="SAM" id="Phobius"/>
    </source>
</evidence>
<keyword evidence="7" id="KW-0547">Nucleotide-binding</keyword>
<evidence type="ECO:0000259" key="18">
    <source>
        <dbReference type="PROSITE" id="PS50894"/>
    </source>
</evidence>
<evidence type="ECO:0000256" key="7">
    <source>
        <dbReference type="ARBA" id="ARBA00022741"/>
    </source>
</evidence>
<dbReference type="InterPro" id="IPR036890">
    <property type="entry name" value="HATPase_C_sf"/>
</dbReference>
<feature type="coiled-coil region" evidence="14">
    <location>
        <begin position="435"/>
        <end position="470"/>
    </location>
</feature>
<dbReference type="PANTHER" id="PTHR45339:SF1">
    <property type="entry name" value="HYBRID SIGNAL TRANSDUCTION HISTIDINE KINASE J"/>
    <property type="match status" value="1"/>
</dbReference>
<evidence type="ECO:0000259" key="16">
    <source>
        <dbReference type="PROSITE" id="PS50109"/>
    </source>
</evidence>
<evidence type="ECO:0000256" key="1">
    <source>
        <dbReference type="ARBA" id="ARBA00000085"/>
    </source>
</evidence>
<dbReference type="PANTHER" id="PTHR45339">
    <property type="entry name" value="HYBRID SIGNAL TRANSDUCTION HISTIDINE KINASE J"/>
    <property type="match status" value="1"/>
</dbReference>
<dbReference type="Proteomes" id="UP000199615">
    <property type="component" value="Unassembled WGS sequence"/>
</dbReference>
<comment type="subcellular location">
    <subcellularLocation>
        <location evidence="2">Cell membrane</location>
        <topology evidence="2">Multi-pass membrane protein</topology>
    </subcellularLocation>
</comment>
<dbReference type="Pfam" id="PF01627">
    <property type="entry name" value="Hpt"/>
    <property type="match status" value="1"/>
</dbReference>
<reference evidence="20" key="1">
    <citation type="submission" date="2016-10" db="EMBL/GenBank/DDBJ databases">
        <authorList>
            <person name="Varghese N."/>
            <person name="Submissions S."/>
        </authorList>
    </citation>
    <scope>NUCLEOTIDE SEQUENCE [LARGE SCALE GENOMIC DNA]</scope>
    <source>
        <strain evidence="20">DSM 123</strain>
    </source>
</reference>
<dbReference type="Pfam" id="PF00072">
    <property type="entry name" value="Response_reg"/>
    <property type="match status" value="1"/>
</dbReference>
<keyword evidence="19" id="KW-0418">Kinase</keyword>
<dbReference type="InterPro" id="IPR005467">
    <property type="entry name" value="His_kinase_dom"/>
</dbReference>
<dbReference type="SUPFAM" id="SSF47384">
    <property type="entry name" value="Homodimeric domain of signal transducing histidine kinase"/>
    <property type="match status" value="1"/>
</dbReference>
<dbReference type="InterPro" id="IPR001789">
    <property type="entry name" value="Sig_transdc_resp-reg_receiver"/>
</dbReference>
<evidence type="ECO:0000256" key="10">
    <source>
        <dbReference type="ARBA" id="ARBA00023012"/>
    </source>
</evidence>
<dbReference type="Gene3D" id="3.30.565.10">
    <property type="entry name" value="Histidine kinase-like ATPase, C-terminal domain"/>
    <property type="match status" value="1"/>
</dbReference>
<dbReference type="CDD" id="cd00082">
    <property type="entry name" value="HisKA"/>
    <property type="match status" value="1"/>
</dbReference>
<accession>A0A1H8W2F2</accession>
<evidence type="ECO:0000256" key="2">
    <source>
        <dbReference type="ARBA" id="ARBA00004651"/>
    </source>
</evidence>
<dbReference type="Gene3D" id="3.40.50.2300">
    <property type="match status" value="1"/>
</dbReference>
<dbReference type="SUPFAM" id="SSF47226">
    <property type="entry name" value="Histidine-containing phosphotransfer domain, HPT domain"/>
    <property type="match status" value="1"/>
</dbReference>
<feature type="modified residue" description="Phosphohistidine" evidence="12">
    <location>
        <position position="915"/>
    </location>
</feature>
<dbReference type="Pfam" id="PF00512">
    <property type="entry name" value="HisKA"/>
    <property type="match status" value="1"/>
</dbReference>
<feature type="transmembrane region" description="Helical" evidence="15">
    <location>
        <begin position="324"/>
        <end position="345"/>
    </location>
</feature>
<name>A0A1H8W2F2_9BRAD</name>
<dbReference type="GO" id="GO:0005886">
    <property type="term" value="C:plasma membrane"/>
    <property type="evidence" value="ECO:0007669"/>
    <property type="project" value="UniProtKB-SubCell"/>
</dbReference>
<dbReference type="InterPro" id="IPR003594">
    <property type="entry name" value="HATPase_dom"/>
</dbReference>
<keyword evidence="5 13" id="KW-0597">Phosphoprotein</keyword>
<dbReference type="Gene3D" id="1.20.120.160">
    <property type="entry name" value="HPT domain"/>
    <property type="match status" value="1"/>
</dbReference>
<dbReference type="SUPFAM" id="SSF55874">
    <property type="entry name" value="ATPase domain of HSP90 chaperone/DNA topoisomerase II/histidine kinase"/>
    <property type="match status" value="1"/>
</dbReference>
<feature type="transmembrane region" description="Helical" evidence="15">
    <location>
        <begin position="261"/>
        <end position="283"/>
    </location>
</feature>
<dbReference type="EC" id="2.7.13.3" evidence="3"/>
<dbReference type="SMART" id="SM00448">
    <property type="entry name" value="REC"/>
    <property type="match status" value="1"/>
</dbReference>
<dbReference type="InterPro" id="IPR011622">
    <property type="entry name" value="7TMR_DISM_rcpt_extracell_dom2"/>
</dbReference>
<evidence type="ECO:0000256" key="11">
    <source>
        <dbReference type="ARBA" id="ARBA00023136"/>
    </source>
</evidence>
<dbReference type="InterPro" id="IPR036097">
    <property type="entry name" value="HisK_dim/P_sf"/>
</dbReference>
<dbReference type="CDD" id="cd17546">
    <property type="entry name" value="REC_hyHK_CKI1_RcsC-like"/>
    <property type="match status" value="1"/>
</dbReference>
<dbReference type="FunFam" id="3.30.565.10:FF:000010">
    <property type="entry name" value="Sensor histidine kinase RcsC"/>
    <property type="match status" value="1"/>
</dbReference>
<dbReference type="Gene3D" id="2.60.40.2380">
    <property type="match status" value="1"/>
</dbReference>
<dbReference type="Pfam" id="PF07696">
    <property type="entry name" value="7TMR-DISMED2"/>
    <property type="match status" value="1"/>
</dbReference>
<dbReference type="SUPFAM" id="SSF52172">
    <property type="entry name" value="CheY-like"/>
    <property type="match status" value="1"/>
</dbReference>
<dbReference type="InterPro" id="IPR011623">
    <property type="entry name" value="7TMR_DISM_rcpt_extracell_dom1"/>
</dbReference>
<feature type="domain" description="HPt" evidence="18">
    <location>
        <begin position="876"/>
        <end position="968"/>
    </location>
</feature>
<evidence type="ECO:0000256" key="13">
    <source>
        <dbReference type="PROSITE-ProRule" id="PRU00169"/>
    </source>
</evidence>
<feature type="modified residue" description="4-aspartylphosphate" evidence="13">
    <location>
        <position position="782"/>
    </location>
</feature>
<keyword evidence="20" id="KW-1185">Reference proteome</keyword>
<dbReference type="Gene3D" id="1.10.287.130">
    <property type="match status" value="1"/>
</dbReference>
<dbReference type="PRINTS" id="PR00344">
    <property type="entry name" value="BCTRLSENSOR"/>
</dbReference>
<keyword evidence="6 15" id="KW-0812">Transmembrane</keyword>
<comment type="catalytic activity">
    <reaction evidence="1">
        <text>ATP + protein L-histidine = ADP + protein N-phospho-L-histidine.</text>
        <dbReference type="EC" id="2.7.13.3"/>
    </reaction>
</comment>
<evidence type="ECO:0000256" key="12">
    <source>
        <dbReference type="PROSITE-ProRule" id="PRU00110"/>
    </source>
</evidence>
<feature type="transmembrane region" description="Helical" evidence="15">
    <location>
        <begin position="383"/>
        <end position="406"/>
    </location>
</feature>
<dbReference type="InterPro" id="IPR011006">
    <property type="entry name" value="CheY-like_superfamily"/>
</dbReference>
<evidence type="ECO:0000256" key="5">
    <source>
        <dbReference type="ARBA" id="ARBA00022553"/>
    </source>
</evidence>
<evidence type="ECO:0000256" key="4">
    <source>
        <dbReference type="ARBA" id="ARBA00022475"/>
    </source>
</evidence>
<feature type="domain" description="Response regulatory" evidence="17">
    <location>
        <begin position="733"/>
        <end position="850"/>
    </location>
</feature>
<evidence type="ECO:0000313" key="19">
    <source>
        <dbReference type="EMBL" id="SEP21764.1"/>
    </source>
</evidence>
<dbReference type="Pfam" id="PF02518">
    <property type="entry name" value="HATPase_c"/>
    <property type="match status" value="1"/>
</dbReference>
<dbReference type="InterPro" id="IPR003661">
    <property type="entry name" value="HisK_dim/P_dom"/>
</dbReference>
<dbReference type="CDD" id="cd16922">
    <property type="entry name" value="HATPase_EvgS-ArcB-TorS-like"/>
    <property type="match status" value="1"/>
</dbReference>
<dbReference type="SMART" id="SM00387">
    <property type="entry name" value="HATPase_c"/>
    <property type="match status" value="1"/>
</dbReference>
<dbReference type="PROSITE" id="PS50109">
    <property type="entry name" value="HIS_KIN"/>
    <property type="match status" value="1"/>
</dbReference>
<keyword evidence="14" id="KW-0175">Coiled coil</keyword>
<dbReference type="AlphaFoldDB" id="A0A1H8W2F2"/>
<dbReference type="EMBL" id="FODT01000010">
    <property type="protein sequence ID" value="SEP21764.1"/>
    <property type="molecule type" value="Genomic_DNA"/>
</dbReference>
<protein>
    <recommendedName>
        <fullName evidence="3">histidine kinase</fullName>
        <ecNumber evidence="3">2.7.13.3</ecNumber>
    </recommendedName>
</protein>
<feature type="transmembrane region" description="Helical" evidence="15">
    <location>
        <begin position="232"/>
        <end position="254"/>
    </location>
</feature>
<evidence type="ECO:0000313" key="20">
    <source>
        <dbReference type="Proteomes" id="UP000199615"/>
    </source>
</evidence>
<keyword evidence="11 15" id="KW-0472">Membrane</keyword>
<feature type="transmembrane region" description="Helical" evidence="15">
    <location>
        <begin position="351"/>
        <end position="371"/>
    </location>
</feature>
<proteinExistence type="predicted"/>
<evidence type="ECO:0000256" key="8">
    <source>
        <dbReference type="ARBA" id="ARBA00022840"/>
    </source>
</evidence>
<evidence type="ECO:0000256" key="3">
    <source>
        <dbReference type="ARBA" id="ARBA00012438"/>
    </source>
</evidence>
<dbReference type="InterPro" id="IPR036641">
    <property type="entry name" value="HPT_dom_sf"/>
</dbReference>
<dbReference type="GO" id="GO:0005524">
    <property type="term" value="F:ATP binding"/>
    <property type="evidence" value="ECO:0007669"/>
    <property type="project" value="UniProtKB-KW"/>
</dbReference>
<evidence type="ECO:0000256" key="14">
    <source>
        <dbReference type="SAM" id="Coils"/>
    </source>
</evidence>
<gene>
    <name evidence="19" type="ORF">SAMN05444123_110144</name>
</gene>
<sequence>MSIISEYVRAGDKQGTHFLRPERLSPWQVRMMTGSLPAFAARLRSAAIHLLVFVTLIAGSSSCSLAAAVEDGVDLARVTDHLALEQSLSILEDRDGYLSAGEALRHSGWVAASLRTLTQGFTSSVFWLRGAFYNGSDQPVTRWLSVGVVRLEDVRYFRFAPGEDKPSETLLAGNRTPLDSRPVKAARSVFPITLAPGERTIVALRVQSRSSVSIEASLWSPASFQEADAPDLLIEMLLVGSMGTMALFSLVLGLARRDRVFLALAAGAIAEVIYDLAFQGFLYRFILTGGGDVVLRAPGVLGLIAHVLLCTMAAMFIGIDRIAIWWRTLCTFSAILLAGSLFAAFGDYRTTVSITTVLQVVYEALWIIAVLDSWRRGFGNSRLVLLASGPAVVRFFLYLGHILGIWPASWSVGSEITWNNLSIMLLLLFIAIGRLREIESARDKAQQDLVAFQEHERERLQRAVDERTRELQTALVAAGEANRAKSEFLAVMSHEIRTPMNGMLGAIHLLKSMPLQGKVRTAVNVAERTGAAMLATIGGILDFAKISDSKPEPSYAAFDLHTLLADVVAIMSLRAEQKNISLKLVVDQVLPATVMGDADLLRQILLNLVGNALKFTETGEVCVSATPDSIHVDWIRLEVEDTGIGIPRDRLDRSFEPFVQADSSIARRFGGTGLGLAICRRLTEAMGGCITADSQPGQGSRFQVRLPLPPTDAAEIDIQAAAQQGDAIRKTLSVLVVDDDENNRFVLSGLLDVKGHRVREAADGVQALALLIEQPVDVVLVDLEMPGLSGIELVRYIRALGGKGATVPIVAITANVTAGVVERCVQAGMDGYLSKPIMPEELQRTIDAVCAGRPPAQSDSQMQRDDFLPSLQQELGAETVDRLVGQALAAVERSTATIEASIQRGDRQAARRAAHQLAGAAGLAGLIPLSAAAAALENRLAQSSTVEDTDIRTTLALAERAAADLRGIHPGLAHKR</sequence>
<dbReference type="PROSITE" id="PS50110">
    <property type="entry name" value="RESPONSE_REGULATORY"/>
    <property type="match status" value="1"/>
</dbReference>
<keyword evidence="4" id="KW-1003">Cell membrane</keyword>
<dbReference type="InterPro" id="IPR008207">
    <property type="entry name" value="Sig_transdc_His_kin_Hpt_dom"/>
</dbReference>